<dbReference type="PROSITE" id="PS51257">
    <property type="entry name" value="PROKAR_LIPOPROTEIN"/>
    <property type="match status" value="1"/>
</dbReference>
<gene>
    <name evidence="2" type="ORF">ABL78_3222</name>
</gene>
<dbReference type="OMA" id="YAEARFM"/>
<dbReference type="VEuPathDB" id="TriTrypDB:Lsey_0077_0110"/>
<reference evidence="2 3" key="1">
    <citation type="journal article" date="2015" name="PLoS Pathog.">
        <title>Leptomonas seymouri: Adaptations to the Dixenous Life Cycle Analyzed by Genome Sequencing, Transcriptome Profiling and Co-infection with Leishmania donovani.</title>
        <authorList>
            <person name="Kraeva N."/>
            <person name="Butenko A."/>
            <person name="Hlavacova J."/>
            <person name="Kostygov A."/>
            <person name="Myskova J."/>
            <person name="Grybchuk D."/>
            <person name="Lestinova T."/>
            <person name="Votypka J."/>
            <person name="Volf P."/>
            <person name="Opperdoes F."/>
            <person name="Flegontov P."/>
            <person name="Lukes J."/>
            <person name="Yurchenko V."/>
        </authorList>
    </citation>
    <scope>NUCLEOTIDE SEQUENCE [LARGE SCALE GENOMIC DNA]</scope>
    <source>
        <strain evidence="2 3">ATCC 30220</strain>
    </source>
</reference>
<dbReference type="EMBL" id="LJSK01000077">
    <property type="protein sequence ID" value="KPI87684.1"/>
    <property type="molecule type" value="Genomic_DNA"/>
</dbReference>
<protein>
    <submittedName>
        <fullName evidence="2">Uncharacterized protein</fullName>
    </submittedName>
</protein>
<dbReference type="AlphaFoldDB" id="A0A0N1ILF9"/>
<dbReference type="Proteomes" id="UP000038009">
    <property type="component" value="Unassembled WGS sequence"/>
</dbReference>
<sequence length="680" mass="72026">MRPFFRPSHRGVLVSTASAACIFSSYRSIFVRESWTPVTLRSPSASEAPFPARLLWQFRSSTPRHLTLCARAPAPQPASLTQGSSFEDLDVAGDPSAVAKGSRGGEAAPVLRKPEDYIYGRLFLRPYNVAQLLTVLQGWSEAPAVIERPRSKLQLSLVSPSTKRGAVSLSSSISTSFSKPRAVQLTAHLTRKLILPRKENGRAAAAAASATPSTDFDPEASEDYPDSVYAEGQMGVFTAVLRDEELVLLTAHLESVLSDFFAMEHHAARDATRRAGESQGRLGVTRGPHMQGGRTENSAPARRHSGTHNSRPQYRSHMYRSKQQTTAAPAHHAETASARNTTTAEDASAALSDLFEEVGNASDNVAPKADTSTPQTSEPTAAAVATQQTEDEEVADDEYEEVVEEVEGDDEEEQQTPDTAAASDSKQSQAKGAADSASAAPSSAAGAGADASLDAEFDPSPRAQSSTAYRTLHTADRGYMAVESDSRYAAARFVRDGSVAAAEVQEVSRVGDFDVMHRTQQAQGLIDKDGTRTTVQATNLTGAFRSTAGEVKGTFAYQCVSTATETSSATRAATPFQEAGTLGTSAQAVTDDADEGGDAEPTMEAKAACVREAVDSEVDEAGEAEAEAEEAAVEKPKRTRGSKKSGGTKKAGKKKSKKTSKRKSALKAPAAEPAADTLAF</sequence>
<accession>A0A0N1ILF9</accession>
<feature type="compositionally biased region" description="Low complexity" evidence="1">
    <location>
        <begin position="564"/>
        <end position="574"/>
    </location>
</feature>
<feature type="region of interest" description="Disordered" evidence="1">
    <location>
        <begin position="564"/>
        <end position="680"/>
    </location>
</feature>
<feature type="compositionally biased region" description="Low complexity" evidence="1">
    <location>
        <begin position="420"/>
        <end position="454"/>
    </location>
</feature>
<feature type="compositionally biased region" description="Low complexity" evidence="1">
    <location>
        <begin position="325"/>
        <end position="338"/>
    </location>
</feature>
<comment type="caution">
    <text evidence="2">The sequence shown here is derived from an EMBL/GenBank/DDBJ whole genome shotgun (WGS) entry which is preliminary data.</text>
</comment>
<feature type="region of interest" description="Disordered" evidence="1">
    <location>
        <begin position="271"/>
        <end position="346"/>
    </location>
</feature>
<feature type="compositionally biased region" description="Basic residues" evidence="1">
    <location>
        <begin position="637"/>
        <end position="665"/>
    </location>
</feature>
<evidence type="ECO:0000256" key="1">
    <source>
        <dbReference type="SAM" id="MobiDB-lite"/>
    </source>
</evidence>
<name>A0A0N1ILF9_LEPSE</name>
<keyword evidence="3" id="KW-1185">Reference proteome</keyword>
<organism evidence="2 3">
    <name type="scientific">Leptomonas seymouri</name>
    <dbReference type="NCBI Taxonomy" id="5684"/>
    <lineage>
        <taxon>Eukaryota</taxon>
        <taxon>Discoba</taxon>
        <taxon>Euglenozoa</taxon>
        <taxon>Kinetoplastea</taxon>
        <taxon>Metakinetoplastina</taxon>
        <taxon>Trypanosomatida</taxon>
        <taxon>Trypanosomatidae</taxon>
        <taxon>Leishmaniinae</taxon>
        <taxon>Leptomonas</taxon>
    </lineage>
</organism>
<feature type="compositionally biased region" description="Acidic residues" evidence="1">
    <location>
        <begin position="615"/>
        <end position="631"/>
    </location>
</feature>
<feature type="compositionally biased region" description="Polar residues" evidence="1">
    <location>
        <begin position="370"/>
        <end position="379"/>
    </location>
</feature>
<feature type="compositionally biased region" description="Acidic residues" evidence="1">
    <location>
        <begin position="389"/>
        <end position="415"/>
    </location>
</feature>
<feature type="region of interest" description="Disordered" evidence="1">
    <location>
        <begin position="363"/>
        <end position="468"/>
    </location>
</feature>
<dbReference type="OrthoDB" id="273754at2759"/>
<proteinExistence type="predicted"/>
<feature type="compositionally biased region" description="Low complexity" evidence="1">
    <location>
        <begin position="666"/>
        <end position="680"/>
    </location>
</feature>
<evidence type="ECO:0000313" key="2">
    <source>
        <dbReference type="EMBL" id="KPI87684.1"/>
    </source>
</evidence>
<evidence type="ECO:0000313" key="3">
    <source>
        <dbReference type="Proteomes" id="UP000038009"/>
    </source>
</evidence>